<evidence type="ECO:0000313" key="3">
    <source>
        <dbReference type="Proteomes" id="UP000218554"/>
    </source>
</evidence>
<reference evidence="3" key="1">
    <citation type="submission" date="2015-05" db="EMBL/GenBank/DDBJ databases">
        <title>Draft genome sequencing of a biphenyl-degrading bacterium, Pseudomonas balearica KF707 (=NBRC110670).</title>
        <authorList>
            <person name="Kimura N."/>
            <person name="Hirose J."/>
            <person name="Watanabe T."/>
            <person name="Suenaga H."/>
            <person name="Fujihara H."/>
            <person name="Noguchi M."/>
            <person name="Hashimoto M."/>
            <person name="Shimodaira J."/>
            <person name="Tsuchikane K."/>
            <person name="Hosoyama A."/>
            <person name="Yamazoe A."/>
            <person name="Fujita N."/>
            <person name="Furukawa K."/>
        </authorList>
    </citation>
    <scope>NUCLEOTIDE SEQUENCE [LARGE SCALE GENOMIC DNA]</scope>
    <source>
        <strain evidence="3">DSM 10086 / NBRC 110670 / KF707</strain>
    </source>
</reference>
<accession>A0AAD1FHW5</accession>
<evidence type="ECO:0000313" key="2">
    <source>
        <dbReference type="EMBL" id="BAU77096.1"/>
    </source>
</evidence>
<reference evidence="2 3" key="2">
    <citation type="journal article" date="2017" name="Int. J. Syst. Evol. Microbiol.">
        <title>Pseudomonas furukawaii sp. nov., a polychlorinated biphenyl-degrading bacterium isolated from biphenyl-contaminated soil in Japan.</title>
        <authorList>
            <person name="Kimura N."/>
            <person name="Watanabe T."/>
            <person name="Suenaga H."/>
            <person name="Fujihara H."/>
            <person name="Futagami T."/>
            <person name="Goto M."/>
            <person name="Hanada S."/>
            <person name="Hirose J."/>
        </authorList>
    </citation>
    <scope>NUCLEOTIDE SEQUENCE [LARGE SCALE GENOMIC DNA]</scope>
    <source>
        <strain evidence="3">DSM 10086 / NBRC 110670 / KF707</strain>
    </source>
</reference>
<protein>
    <submittedName>
        <fullName evidence="2">Uncharacterized protein</fullName>
    </submittedName>
</protein>
<evidence type="ECO:0000256" key="1">
    <source>
        <dbReference type="SAM" id="MobiDB-lite"/>
    </source>
</evidence>
<name>A0AAD1FHW5_METFU</name>
<dbReference type="AlphaFoldDB" id="A0AAD1FHW5"/>
<organism evidence="2 3">
    <name type="scientific">Metapseudomonas furukawaii</name>
    <name type="common">Pseudomonas furukawaii</name>
    <dbReference type="NCBI Taxonomy" id="1149133"/>
    <lineage>
        <taxon>Bacteria</taxon>
        <taxon>Pseudomonadati</taxon>
        <taxon>Pseudomonadota</taxon>
        <taxon>Gammaproteobacteria</taxon>
        <taxon>Pseudomonadales</taxon>
        <taxon>Pseudomonadaceae</taxon>
        <taxon>Metapseudomonas</taxon>
    </lineage>
</organism>
<dbReference type="Proteomes" id="UP000218554">
    <property type="component" value="Chromosome"/>
</dbReference>
<sequence length="59" mass="6444">MERASPGRVVATKTHNHWKSGHLSGTPQIDPLRRQALPRRGCRRSGRTGAGTRKTGQVA</sequence>
<feature type="compositionally biased region" description="Basic residues" evidence="1">
    <location>
        <begin position="36"/>
        <end position="46"/>
    </location>
</feature>
<keyword evidence="3" id="KW-1185">Reference proteome</keyword>
<feature type="region of interest" description="Disordered" evidence="1">
    <location>
        <begin position="1"/>
        <end position="59"/>
    </location>
</feature>
<dbReference type="KEGG" id="pfuw:KF707C_54080"/>
<dbReference type="EMBL" id="AP014862">
    <property type="protein sequence ID" value="BAU77096.1"/>
    <property type="molecule type" value="Genomic_DNA"/>
</dbReference>
<gene>
    <name evidence="2" type="ORF">KF707C_54080</name>
</gene>
<proteinExistence type="predicted"/>